<gene>
    <name evidence="3" type="ORF">Cabys_1759</name>
    <name evidence="4" type="ORF">Calab_2901</name>
</gene>
<dbReference type="OrthoDB" id="9769023at2"/>
<dbReference type="Proteomes" id="UP000183868">
    <property type="component" value="Chromosome"/>
</dbReference>
<evidence type="ECO:0000256" key="1">
    <source>
        <dbReference type="SAM" id="Coils"/>
    </source>
</evidence>
<keyword evidence="5" id="KW-1185">Reference proteome</keyword>
<reference evidence="3 6" key="2">
    <citation type="submission" date="2016-11" db="EMBL/GenBank/DDBJ databases">
        <title>Genomic analysis of Caldithrix abyssi and proposal of a novel bacterial phylum Caldithrichaeota.</title>
        <authorList>
            <person name="Kublanov I."/>
            <person name="Sigalova O."/>
            <person name="Gavrilov S."/>
            <person name="Lebedinsky A."/>
            <person name="Ivanova N."/>
            <person name="Daum C."/>
            <person name="Reddy T."/>
            <person name="Klenk H.P."/>
            <person name="Goker M."/>
            <person name="Reva O."/>
            <person name="Miroshnichenko M."/>
            <person name="Kyprides N."/>
            <person name="Woyke T."/>
            <person name="Gelfand M."/>
        </authorList>
    </citation>
    <scope>NUCLEOTIDE SEQUENCE [LARGE SCALE GENOMIC DNA]</scope>
    <source>
        <strain evidence="3 6">LF13</strain>
    </source>
</reference>
<name>H1XS15_CALAY</name>
<accession>H1XS15</accession>
<dbReference type="eggNOG" id="COG3014">
    <property type="taxonomic scope" value="Bacteria"/>
</dbReference>
<keyword evidence="1" id="KW-0175">Coiled coil</keyword>
<dbReference type="PaxDb" id="880073-Calab_2901"/>
<keyword evidence="2" id="KW-0732">Signal</keyword>
<reference evidence="4 5" key="1">
    <citation type="submission" date="2011-09" db="EMBL/GenBank/DDBJ databases">
        <title>The permanent draft genome of Caldithrix abyssi DSM 13497.</title>
        <authorList>
            <consortium name="US DOE Joint Genome Institute (JGI-PGF)"/>
            <person name="Lucas S."/>
            <person name="Han J."/>
            <person name="Lapidus A."/>
            <person name="Bruce D."/>
            <person name="Goodwin L."/>
            <person name="Pitluck S."/>
            <person name="Peters L."/>
            <person name="Kyrpides N."/>
            <person name="Mavromatis K."/>
            <person name="Ivanova N."/>
            <person name="Mikhailova N."/>
            <person name="Chertkov O."/>
            <person name="Detter J.C."/>
            <person name="Tapia R."/>
            <person name="Han C."/>
            <person name="Land M."/>
            <person name="Hauser L."/>
            <person name="Markowitz V."/>
            <person name="Cheng J.-F."/>
            <person name="Hugenholtz P."/>
            <person name="Woyke T."/>
            <person name="Wu D."/>
            <person name="Spring S."/>
            <person name="Brambilla E."/>
            <person name="Klenk H.-P."/>
            <person name="Eisen J.A."/>
        </authorList>
    </citation>
    <scope>NUCLEOTIDE SEQUENCE [LARGE SCALE GENOMIC DNA]</scope>
    <source>
        <strain evidence="4 5">DSM 13497</strain>
    </source>
</reference>
<organism evidence="4 5">
    <name type="scientific">Caldithrix abyssi DSM 13497</name>
    <dbReference type="NCBI Taxonomy" id="880073"/>
    <lineage>
        <taxon>Bacteria</taxon>
        <taxon>Pseudomonadati</taxon>
        <taxon>Calditrichota</taxon>
        <taxon>Calditrichia</taxon>
        <taxon>Calditrichales</taxon>
        <taxon>Calditrichaceae</taxon>
        <taxon>Caldithrix</taxon>
    </lineage>
</organism>
<dbReference type="EMBL" id="CP018099">
    <property type="protein sequence ID" value="APF18508.1"/>
    <property type="molecule type" value="Genomic_DNA"/>
</dbReference>
<dbReference type="AlphaFoldDB" id="H1XS15"/>
<sequence length="459" mass="52806" precursor="true">MKTAKNFLLIFVGLWLLACASSMRQAQYFDTVVADLSREEYQLALKKIEQAKKLNLYRQKDRLLYYLDMGITYFYQGDYQRSNQYFEKAELAMEELFTKSISQAGMSFFLNDLTMDYYGEVHENIYVNVFKAINYIKLDRFDDAFVEIRRVDIKLRELEDKYREMVEKYNQADTTAINFTYQSPRFYNDVLAHYLSYLIYRTEGSFDDCRIELEKIDEAFRLQSDVYYFEKPSFLKQPSMERGALYLSVMGFVGQAPRKIAVGGLITTYDNYLGISDLSVPIALPRIPFPGMKAGYHFKFAFPMMVSGKTKIKRVDVAINGQYVGTLELLEDLGKVAVKTFQSKQKIIYLKTLVRTVTKGILAAKGKKKLRKELKADGFLGALLDASVDLAVDATEQPDLRVWKTMPDKCLAGEFKVTPGNHSVDVTCYDGGGQVLLRKHFQTEITTKNVNLIHFATLQ</sequence>
<dbReference type="HOGENOM" id="CLU_035715_3_0_0"/>
<evidence type="ECO:0000313" key="5">
    <source>
        <dbReference type="Proteomes" id="UP000004671"/>
    </source>
</evidence>
<dbReference type="Gene3D" id="1.25.40.10">
    <property type="entry name" value="Tetratricopeptide repeat domain"/>
    <property type="match status" value="1"/>
</dbReference>
<dbReference type="PROSITE" id="PS51257">
    <property type="entry name" value="PROKAR_LIPOPROTEIN"/>
    <property type="match status" value="1"/>
</dbReference>
<evidence type="ECO:0000313" key="4">
    <source>
        <dbReference type="EMBL" id="EHO42508.1"/>
    </source>
</evidence>
<evidence type="ECO:0000313" key="6">
    <source>
        <dbReference type="Proteomes" id="UP000183868"/>
    </source>
</evidence>
<evidence type="ECO:0000256" key="2">
    <source>
        <dbReference type="SAM" id="SignalP"/>
    </source>
</evidence>
<proteinExistence type="predicted"/>
<feature type="coiled-coil region" evidence="1">
    <location>
        <begin position="148"/>
        <end position="175"/>
    </location>
</feature>
<feature type="signal peptide" evidence="2">
    <location>
        <begin position="1"/>
        <end position="26"/>
    </location>
</feature>
<dbReference type="InterPro" id="IPR011990">
    <property type="entry name" value="TPR-like_helical_dom_sf"/>
</dbReference>
<dbReference type="RefSeq" id="WP_006929866.1">
    <property type="nucleotide sequence ID" value="NZ_CM001402.1"/>
</dbReference>
<protein>
    <recommendedName>
        <fullName evidence="7">Lipoprotein</fullName>
    </recommendedName>
</protein>
<dbReference type="Proteomes" id="UP000004671">
    <property type="component" value="Chromosome"/>
</dbReference>
<dbReference type="InParanoid" id="H1XS15"/>
<evidence type="ECO:0000313" key="3">
    <source>
        <dbReference type="EMBL" id="APF18508.1"/>
    </source>
</evidence>
<feature type="chain" id="PRO_5010834603" description="Lipoprotein" evidence="2">
    <location>
        <begin position="27"/>
        <end position="459"/>
    </location>
</feature>
<dbReference type="STRING" id="880073.Cabys_1759"/>
<dbReference type="EMBL" id="CM001402">
    <property type="protein sequence ID" value="EHO42508.1"/>
    <property type="molecule type" value="Genomic_DNA"/>
</dbReference>
<dbReference type="KEGG" id="caby:Cabys_1759"/>
<evidence type="ECO:0008006" key="7">
    <source>
        <dbReference type="Google" id="ProtNLM"/>
    </source>
</evidence>